<dbReference type="HOGENOM" id="CLU_018816_6_0_6"/>
<accession>G9ETJ3</accession>
<dbReference type="GO" id="GO:0005886">
    <property type="term" value="C:plasma membrane"/>
    <property type="evidence" value="ECO:0007669"/>
    <property type="project" value="TreeGrafter"/>
</dbReference>
<dbReference type="GO" id="GO:1990961">
    <property type="term" value="P:xenobiotic detoxification by transmembrane export across the plasma membrane"/>
    <property type="evidence" value="ECO:0007669"/>
    <property type="project" value="InterPro"/>
</dbReference>
<dbReference type="InParanoid" id="G9ETJ3"/>
<feature type="transmembrane region" description="Helical" evidence="2">
    <location>
        <begin position="21"/>
        <end position="39"/>
    </location>
</feature>
<dbReference type="SUPFAM" id="SSF111369">
    <property type="entry name" value="HlyD-like secretion proteins"/>
    <property type="match status" value="2"/>
</dbReference>
<keyword evidence="2" id="KW-0812">Transmembrane</keyword>
<dbReference type="PANTHER" id="PTHR30438:SF2">
    <property type="entry name" value="MEMBRANE PROTEIN"/>
    <property type="match status" value="1"/>
</dbReference>
<dbReference type="InterPro" id="IPR030190">
    <property type="entry name" value="MacA_alpha-hairpin_sf"/>
</dbReference>
<dbReference type="FunCoup" id="G9ETJ3">
    <property type="interactions" value="22"/>
</dbReference>
<evidence type="ECO:0000256" key="1">
    <source>
        <dbReference type="ARBA" id="ARBA00009477"/>
    </source>
</evidence>
<sequence length="375" mass="41210">MTIEEIKKRLMAIEKKTRIKILGVLVIVIVGFIICYNYLGSKNTNIISGNGRIEATEINIAPRMPGKIKKIFVREGDYVKIGQILVQMDTDVLDAQLKEAKGRLLMAQSSVAINQSKLIQAKNRKASADAVLKQREAELEVAKKRLTRSSRLVLDGAASKQEVDDNKATYESAIAAKNASLAQTGEAEAAIVTAEREVIGSEAAVTTAKGSVERIQADINDSALKSPREGRVQYRVAQPGEIVSAGSPILNLVDLSDVYMTFFLSTIYAGRVAIGEEARILLDAAPQDVIPANISFISDVAQFTPKTVESTSEREKLMFRIKARIPKALLQKHIAQVKTGVPGTTYIRLNPQKPWPDYLRLNPNKPWPGYVKVNK</sequence>
<keyword evidence="2" id="KW-1133">Transmembrane helix</keyword>
<dbReference type="Gene3D" id="2.40.50.100">
    <property type="match status" value="1"/>
</dbReference>
<dbReference type="GO" id="GO:1990195">
    <property type="term" value="C:macrolide transmembrane transporter complex"/>
    <property type="evidence" value="ECO:0007669"/>
    <property type="project" value="InterPro"/>
</dbReference>
<dbReference type="InterPro" id="IPR058625">
    <property type="entry name" value="MdtA-like_BSH"/>
</dbReference>
<dbReference type="eggNOG" id="COG0845">
    <property type="taxonomic scope" value="Bacteria"/>
</dbReference>
<keyword evidence="5" id="KW-1185">Reference proteome</keyword>
<name>G9ETJ3_9GAMM</name>
<reference evidence="4 5" key="1">
    <citation type="journal article" date="2011" name="BMC Genomics">
        <title>Insight into cross-talk between intra-amoebal pathogens.</title>
        <authorList>
            <person name="Gimenez G."/>
            <person name="Bertelli C."/>
            <person name="Moliner C."/>
            <person name="Robert C."/>
            <person name="Raoult D."/>
            <person name="Fournier P.E."/>
            <person name="Greub G."/>
        </authorList>
    </citation>
    <scope>NUCLEOTIDE SEQUENCE [LARGE SCALE GENOMIC DNA]</scope>
    <source>
        <strain evidence="4 5">LLAP12</strain>
    </source>
</reference>
<proteinExistence type="inferred from homology"/>
<protein>
    <submittedName>
        <fullName evidence="4">HlyD family secretion protein</fullName>
    </submittedName>
</protein>
<dbReference type="EMBL" id="JH413847">
    <property type="protein sequence ID" value="EHL29660.1"/>
    <property type="molecule type" value="Genomic_DNA"/>
</dbReference>
<evidence type="ECO:0000256" key="2">
    <source>
        <dbReference type="SAM" id="Phobius"/>
    </source>
</evidence>
<dbReference type="PRINTS" id="PR01490">
    <property type="entry name" value="RTXTOXIND"/>
</dbReference>
<dbReference type="Pfam" id="PF25917">
    <property type="entry name" value="BSH_RND"/>
    <property type="match status" value="1"/>
</dbReference>
<dbReference type="STRING" id="658187.LDG_8625"/>
<dbReference type="PANTHER" id="PTHR30438">
    <property type="entry name" value="36 KDA ANTIGEN-RELATED"/>
    <property type="match status" value="1"/>
</dbReference>
<dbReference type="AlphaFoldDB" id="G9ETJ3"/>
<dbReference type="GO" id="GO:0019898">
    <property type="term" value="C:extrinsic component of membrane"/>
    <property type="evidence" value="ECO:0007669"/>
    <property type="project" value="InterPro"/>
</dbReference>
<keyword evidence="2" id="KW-0472">Membrane</keyword>
<organism evidence="4 5">
    <name type="scientific">Legionella drancourtii LLAP12</name>
    <dbReference type="NCBI Taxonomy" id="658187"/>
    <lineage>
        <taxon>Bacteria</taxon>
        <taxon>Pseudomonadati</taxon>
        <taxon>Pseudomonadota</taxon>
        <taxon>Gammaproteobacteria</taxon>
        <taxon>Legionellales</taxon>
        <taxon>Legionellaceae</taxon>
        <taxon>Legionella</taxon>
    </lineage>
</organism>
<evidence type="ECO:0000313" key="4">
    <source>
        <dbReference type="EMBL" id="EHL29660.1"/>
    </source>
</evidence>
<comment type="similarity">
    <text evidence="1">Belongs to the membrane fusion protein (MFP) (TC 8.A.1) family.</text>
</comment>
<dbReference type="Gene3D" id="2.40.30.170">
    <property type="match status" value="1"/>
</dbReference>
<evidence type="ECO:0000259" key="3">
    <source>
        <dbReference type="Pfam" id="PF25917"/>
    </source>
</evidence>
<dbReference type="Proteomes" id="UP000002770">
    <property type="component" value="Unassembled WGS sequence"/>
</dbReference>
<dbReference type="Gene3D" id="6.10.140.1990">
    <property type="match status" value="1"/>
</dbReference>
<gene>
    <name evidence="4" type="ORF">LDG_8625</name>
</gene>
<evidence type="ECO:0000313" key="5">
    <source>
        <dbReference type="Proteomes" id="UP000002770"/>
    </source>
</evidence>
<feature type="domain" description="Multidrug resistance protein MdtA-like barrel-sandwich hybrid" evidence="3">
    <location>
        <begin position="58"/>
        <end position="253"/>
    </location>
</feature>